<gene>
    <name evidence="6" type="ORF">H0E87_020108</name>
</gene>
<dbReference type="SUPFAM" id="SSF56112">
    <property type="entry name" value="Protein kinase-like (PK-like)"/>
    <property type="match status" value="1"/>
</dbReference>
<dbReference type="Gene3D" id="1.10.510.10">
    <property type="entry name" value="Transferase(Phosphotransferase) domain 1"/>
    <property type="match status" value="1"/>
</dbReference>
<evidence type="ECO:0000313" key="6">
    <source>
        <dbReference type="EMBL" id="KAH8493276.1"/>
    </source>
</evidence>
<dbReference type="AlphaFoldDB" id="A0A8T2XJD2"/>
<evidence type="ECO:0000256" key="3">
    <source>
        <dbReference type="ARBA" id="ARBA00023136"/>
    </source>
</evidence>
<dbReference type="Gene3D" id="3.30.200.20">
    <property type="entry name" value="Phosphorylase Kinase, domain 1"/>
    <property type="match status" value="1"/>
</dbReference>
<sequence>MRRGKKTNLFSCCGSKKQISHLESTSGSNKTSDKQSRTISFWKNISWKIGSSKRKNNLRVFTYQELAVATDNFNPSCSVGEGGFGKVFKGYIESIDQHVGVKQLDSNGRQGNKEFFSEIITLTLGPNFYQYIVSLQIFCLAGPLFKDRIQFTKMADPLLEGNYPQKCLYQALAIAAICLQEEADTRPLMADVVTALEFLSTPLDEKKPTVISTENIHYVDSVTGGNVKEE</sequence>
<dbReference type="InterPro" id="IPR000719">
    <property type="entry name" value="Prot_kinase_dom"/>
</dbReference>
<evidence type="ECO:0000259" key="5">
    <source>
        <dbReference type="PROSITE" id="PS50011"/>
    </source>
</evidence>
<evidence type="ECO:0000256" key="1">
    <source>
        <dbReference type="ARBA" id="ARBA00004193"/>
    </source>
</evidence>
<evidence type="ECO:0000256" key="4">
    <source>
        <dbReference type="ARBA" id="ARBA00023288"/>
    </source>
</evidence>
<dbReference type="PANTHER" id="PTHR47985">
    <property type="entry name" value="OS07G0668900 PROTEIN"/>
    <property type="match status" value="1"/>
</dbReference>
<dbReference type="Proteomes" id="UP000807159">
    <property type="component" value="Chromosome 11"/>
</dbReference>
<dbReference type="PANTHER" id="PTHR47985:SF37">
    <property type="entry name" value="PROTEIN KINASE SUPERFAMILY PROTEIN"/>
    <property type="match status" value="1"/>
</dbReference>
<dbReference type="GO" id="GO:0005886">
    <property type="term" value="C:plasma membrane"/>
    <property type="evidence" value="ECO:0007669"/>
    <property type="project" value="UniProtKB-SubCell"/>
</dbReference>
<proteinExistence type="predicted"/>
<accession>A0A8T2XJD2</accession>
<dbReference type="GO" id="GO:0004674">
    <property type="term" value="F:protein serine/threonine kinase activity"/>
    <property type="evidence" value="ECO:0007669"/>
    <property type="project" value="UniProtKB-KW"/>
</dbReference>
<dbReference type="PROSITE" id="PS50011">
    <property type="entry name" value="PROTEIN_KINASE_DOM"/>
    <property type="match status" value="1"/>
</dbReference>
<name>A0A8T2XJD2_POPDE</name>
<keyword evidence="2" id="KW-0418">Kinase</keyword>
<comment type="caution">
    <text evidence="6">The sequence shown here is derived from an EMBL/GenBank/DDBJ whole genome shotgun (WGS) entry which is preliminary data.</text>
</comment>
<keyword evidence="3" id="KW-0472">Membrane</keyword>
<organism evidence="6 7">
    <name type="scientific">Populus deltoides</name>
    <name type="common">Eastern poplar</name>
    <name type="synonym">Eastern cottonwood</name>
    <dbReference type="NCBI Taxonomy" id="3696"/>
    <lineage>
        <taxon>Eukaryota</taxon>
        <taxon>Viridiplantae</taxon>
        <taxon>Streptophyta</taxon>
        <taxon>Embryophyta</taxon>
        <taxon>Tracheophyta</taxon>
        <taxon>Spermatophyta</taxon>
        <taxon>Magnoliopsida</taxon>
        <taxon>eudicotyledons</taxon>
        <taxon>Gunneridae</taxon>
        <taxon>Pentapetalae</taxon>
        <taxon>rosids</taxon>
        <taxon>fabids</taxon>
        <taxon>Malpighiales</taxon>
        <taxon>Salicaceae</taxon>
        <taxon>Saliceae</taxon>
        <taxon>Populus</taxon>
    </lineage>
</organism>
<keyword evidence="7" id="KW-1185">Reference proteome</keyword>
<keyword evidence="4" id="KW-0449">Lipoprotein</keyword>
<reference evidence="6" key="1">
    <citation type="journal article" date="2021" name="J. Hered.">
        <title>Genome Assembly of Salicaceae Populus deltoides (Eastern Cottonwood) I-69 Based on Nanopore Sequencing and Hi-C Technologies.</title>
        <authorList>
            <person name="Bai S."/>
            <person name="Wu H."/>
            <person name="Zhang J."/>
            <person name="Pan Z."/>
            <person name="Zhao W."/>
            <person name="Li Z."/>
            <person name="Tong C."/>
        </authorList>
    </citation>
    <scope>NUCLEOTIDE SEQUENCE</scope>
    <source>
        <tissue evidence="6">Leaf</tissue>
    </source>
</reference>
<protein>
    <recommendedName>
        <fullName evidence="5">Protein kinase domain-containing protein</fullName>
    </recommendedName>
</protein>
<keyword evidence="2" id="KW-0808">Transferase</keyword>
<feature type="domain" description="Protein kinase" evidence="5">
    <location>
        <begin position="73"/>
        <end position="230"/>
    </location>
</feature>
<dbReference type="EMBL" id="JACEGQ020000011">
    <property type="protein sequence ID" value="KAH8493276.1"/>
    <property type="molecule type" value="Genomic_DNA"/>
</dbReference>
<evidence type="ECO:0000313" key="7">
    <source>
        <dbReference type="Proteomes" id="UP000807159"/>
    </source>
</evidence>
<dbReference type="InterPro" id="IPR011009">
    <property type="entry name" value="Kinase-like_dom_sf"/>
</dbReference>
<evidence type="ECO:0000256" key="2">
    <source>
        <dbReference type="ARBA" id="ARBA00022527"/>
    </source>
</evidence>
<keyword evidence="2" id="KW-0723">Serine/threonine-protein kinase</keyword>
<dbReference type="GO" id="GO:0005524">
    <property type="term" value="F:ATP binding"/>
    <property type="evidence" value="ECO:0007669"/>
    <property type="project" value="InterPro"/>
</dbReference>
<comment type="subcellular location">
    <subcellularLocation>
        <location evidence="1">Cell membrane</location>
        <topology evidence="1">Lipid-anchor</topology>
    </subcellularLocation>
</comment>